<comment type="caution">
    <text evidence="2">The sequence shown here is derived from an EMBL/GenBank/DDBJ whole genome shotgun (WGS) entry which is preliminary data.</text>
</comment>
<feature type="compositionally biased region" description="Polar residues" evidence="1">
    <location>
        <begin position="455"/>
        <end position="464"/>
    </location>
</feature>
<evidence type="ECO:0000256" key="1">
    <source>
        <dbReference type="SAM" id="MobiDB-lite"/>
    </source>
</evidence>
<feature type="compositionally biased region" description="Polar residues" evidence="1">
    <location>
        <begin position="128"/>
        <end position="137"/>
    </location>
</feature>
<feature type="region of interest" description="Disordered" evidence="1">
    <location>
        <begin position="825"/>
        <end position="857"/>
    </location>
</feature>
<evidence type="ECO:0000313" key="2">
    <source>
        <dbReference type="EMBL" id="OMJ09635.1"/>
    </source>
</evidence>
<feature type="compositionally biased region" description="Basic and acidic residues" evidence="1">
    <location>
        <begin position="113"/>
        <end position="123"/>
    </location>
</feature>
<gene>
    <name evidence="2" type="ORF">AYI70_g10818</name>
</gene>
<feature type="region of interest" description="Disordered" evidence="1">
    <location>
        <begin position="382"/>
        <end position="464"/>
    </location>
</feature>
<dbReference type="AlphaFoldDB" id="A0A1R1X4S5"/>
<feature type="region of interest" description="Disordered" evidence="1">
    <location>
        <begin position="260"/>
        <end position="291"/>
    </location>
</feature>
<reference evidence="2 3" key="1">
    <citation type="submission" date="2017-01" db="EMBL/GenBank/DDBJ databases">
        <authorList>
            <person name="Mah S.A."/>
            <person name="Swanson W.J."/>
            <person name="Moy G.W."/>
            <person name="Vacquier V.D."/>
        </authorList>
    </citation>
    <scope>NUCLEOTIDE SEQUENCE [LARGE SCALE GENOMIC DNA]</scope>
    <source>
        <strain evidence="2 3">GSMNP</strain>
    </source>
</reference>
<organism evidence="2 3">
    <name type="scientific">Smittium culicis</name>
    <dbReference type="NCBI Taxonomy" id="133412"/>
    <lineage>
        <taxon>Eukaryota</taxon>
        <taxon>Fungi</taxon>
        <taxon>Fungi incertae sedis</taxon>
        <taxon>Zoopagomycota</taxon>
        <taxon>Kickxellomycotina</taxon>
        <taxon>Harpellomycetes</taxon>
        <taxon>Harpellales</taxon>
        <taxon>Legeriomycetaceae</taxon>
        <taxon>Smittium</taxon>
    </lineage>
</organism>
<protein>
    <submittedName>
        <fullName evidence="2">Uncharacterized protein</fullName>
    </submittedName>
</protein>
<feature type="region of interest" description="Disordered" evidence="1">
    <location>
        <begin position="307"/>
        <end position="329"/>
    </location>
</feature>
<feature type="compositionally biased region" description="Basic and acidic residues" evidence="1">
    <location>
        <begin position="382"/>
        <end position="396"/>
    </location>
</feature>
<feature type="region of interest" description="Disordered" evidence="1">
    <location>
        <begin position="50"/>
        <end position="143"/>
    </location>
</feature>
<sequence length="981" mass="110825">MLKAISKAFNGSENNSKTKKSKDKNITIESNSTCDAKYLTNQSQLNNNPSFFKAFKKSPSTTPNNLGHSISNKKHLISPPIKRQSSTLSTKNNNDFPLSKDSFLITPSPQKNTDNHAPKHHNFDPLQPDQQSPQKTVPNFPPLDSNSIYEENWVYLSSKNSENFSPTNKPKNVSIAKNTPNFIKYPDTINDNINNPKLFPISPQVLNSNLNSDKNIDLASNNKLHTSANKKSFELHKILSERSSFKHGLDKLNPFSQPVHNSTAIDLPNNTTTTTTVDNIPPPKNKSPTLNLVPLESIPKIRKNSLFKSKSMKSPPLSNSKVFPSKSTNNSKKFIHKLSSSFKTKNNKSPNMQIPDLPKLPSTPILTPPIAVKPKFAFSDSRSESKVRLYDSENESHNPPNIRKFNKPKTLSKLPIPSNPRNFHLEKKIDSSKPINSPRQSIPTPPKIPKKNINQQSPQNDTQNYIPNTFQKPVSEIKKLIQNSTQVNNFKYNRVINYISQQKFYFIQNPINFAVELNSIYKNGQNNKFTLFPIYNNLLPRDYDEVILQIKFELEIALVIEDLELIKRSLNLPSYELNLYNLPLQDSQSSLDYTYSSFSSSSSKIINNTIPAPSKIDYDTFKTLSVSNSDNASSMLKPKQSIKPTPNEFTIVNSDTINNIESKDTATSPNYLTDKNYQNSQSLTARNMCPGSIKTNNLQFSSPNISATKYKKPNAFINNQLFFSHGNIAASPRDMNCRNNPESDDDDEIPLHKLFISNNHKSPLLQRNISLASNNNNKNNNNSISNLLNSSANNSNIFTSSYVYNYGSLLDNDILISSLDINKHAQNNSPQHKRNDDNTIGQYHHHHHSSNMPEKVHTSPYPQGIYPNSPVYNDIRSNYDYIADMGSLLNNAILNNMALESNRDHEHNHDHDYPVSAMPLNKHKFASLIPKASTNHHQFRNPASISTKHTPNLMDSKDVLDRIDSNYISYNAQSNAMRLQL</sequence>
<accession>A0A1R1X4S5</accession>
<feature type="compositionally biased region" description="Polar residues" evidence="1">
    <location>
        <begin position="260"/>
        <end position="270"/>
    </location>
</feature>
<feature type="compositionally biased region" description="Polar residues" evidence="1">
    <location>
        <begin position="83"/>
        <end position="96"/>
    </location>
</feature>
<keyword evidence="3" id="KW-1185">Reference proteome</keyword>
<evidence type="ECO:0000313" key="3">
    <source>
        <dbReference type="Proteomes" id="UP000187283"/>
    </source>
</evidence>
<feature type="region of interest" description="Disordered" evidence="1">
    <location>
        <begin position="1"/>
        <end position="25"/>
    </location>
</feature>
<dbReference type="OrthoDB" id="5639603at2759"/>
<feature type="compositionally biased region" description="Polar residues" evidence="1">
    <location>
        <begin position="58"/>
        <end position="70"/>
    </location>
</feature>
<dbReference type="Proteomes" id="UP000187283">
    <property type="component" value="Unassembled WGS sequence"/>
</dbReference>
<proteinExistence type="predicted"/>
<feature type="compositionally biased region" description="Polar residues" evidence="1">
    <location>
        <begin position="316"/>
        <end position="329"/>
    </location>
</feature>
<name>A0A1R1X4S5_9FUNG</name>
<dbReference type="EMBL" id="LSSN01005364">
    <property type="protein sequence ID" value="OMJ09635.1"/>
    <property type="molecule type" value="Genomic_DNA"/>
</dbReference>